<evidence type="ECO:0000313" key="7">
    <source>
        <dbReference type="EMBL" id="VDP15102.1"/>
    </source>
</evidence>
<dbReference type="Proteomes" id="UP000270296">
    <property type="component" value="Unassembled WGS sequence"/>
</dbReference>
<dbReference type="InterPro" id="IPR035595">
    <property type="entry name" value="UDP_glycos_trans_CS"/>
</dbReference>
<comment type="similarity">
    <text evidence="1 5">Belongs to the UDP-glycosyltransferase family.</text>
</comment>
<dbReference type="EMBL" id="UZAM01011181">
    <property type="protein sequence ID" value="VDP15102.1"/>
    <property type="molecule type" value="Genomic_DNA"/>
</dbReference>
<dbReference type="PROSITE" id="PS00375">
    <property type="entry name" value="UDPGT"/>
    <property type="match status" value="1"/>
</dbReference>
<dbReference type="InterPro" id="IPR050271">
    <property type="entry name" value="UDP-glycosyltransferase"/>
</dbReference>
<organism evidence="9">
    <name type="scientific">Soboliphyme baturini</name>
    <dbReference type="NCBI Taxonomy" id="241478"/>
    <lineage>
        <taxon>Eukaryota</taxon>
        <taxon>Metazoa</taxon>
        <taxon>Ecdysozoa</taxon>
        <taxon>Nematoda</taxon>
        <taxon>Enoplea</taxon>
        <taxon>Dorylaimia</taxon>
        <taxon>Dioctophymatida</taxon>
        <taxon>Dioctophymatoidea</taxon>
        <taxon>Soboliphymatidae</taxon>
        <taxon>Soboliphyme</taxon>
    </lineage>
</organism>
<dbReference type="Gene3D" id="3.40.50.2000">
    <property type="entry name" value="Glycogen Phosphorylase B"/>
    <property type="match status" value="1"/>
</dbReference>
<dbReference type="InterPro" id="IPR002213">
    <property type="entry name" value="UDP_glucos_trans"/>
</dbReference>
<evidence type="ECO:0000256" key="4">
    <source>
        <dbReference type="ARBA" id="ARBA00047475"/>
    </source>
</evidence>
<dbReference type="GO" id="GO:0015020">
    <property type="term" value="F:glucuronosyltransferase activity"/>
    <property type="evidence" value="ECO:0007669"/>
    <property type="project" value="UniProtKB-EC"/>
</dbReference>
<dbReference type="WBParaSite" id="SBAD_0000833401-mRNA-1">
    <property type="protein sequence ID" value="SBAD_0000833401-mRNA-1"/>
    <property type="gene ID" value="SBAD_0000833401"/>
</dbReference>
<dbReference type="PANTHER" id="PTHR48043:SF145">
    <property type="entry name" value="FI06409P-RELATED"/>
    <property type="match status" value="1"/>
</dbReference>
<keyword evidence="2 5" id="KW-0328">Glycosyltransferase</keyword>
<evidence type="ECO:0000256" key="1">
    <source>
        <dbReference type="ARBA" id="ARBA00009995"/>
    </source>
</evidence>
<dbReference type="OrthoDB" id="5835829at2759"/>
<protein>
    <recommendedName>
        <fullName evidence="6">UDP-glucuronosyltransferase</fullName>
        <ecNumber evidence="6">2.4.1.17</ecNumber>
    </recommendedName>
</protein>
<evidence type="ECO:0000313" key="9">
    <source>
        <dbReference type="WBParaSite" id="SBAD_0000833401-mRNA-1"/>
    </source>
</evidence>
<comment type="catalytic activity">
    <reaction evidence="4 6">
        <text>glucuronate acceptor + UDP-alpha-D-glucuronate = acceptor beta-D-glucuronoside + UDP + H(+)</text>
        <dbReference type="Rhea" id="RHEA:21032"/>
        <dbReference type="ChEBI" id="CHEBI:15378"/>
        <dbReference type="ChEBI" id="CHEBI:58052"/>
        <dbReference type="ChEBI" id="CHEBI:58223"/>
        <dbReference type="ChEBI" id="CHEBI:132367"/>
        <dbReference type="ChEBI" id="CHEBI:132368"/>
        <dbReference type="EC" id="2.4.1.17"/>
    </reaction>
</comment>
<dbReference type="GO" id="GO:0016020">
    <property type="term" value="C:membrane"/>
    <property type="evidence" value="ECO:0007669"/>
    <property type="project" value="UniProtKB-SubCell"/>
</dbReference>
<dbReference type="AlphaFoldDB" id="A0A183IWN8"/>
<sequence>MQTTFTSNVISVDWMPLTQMLGHPSVTLFVSHGGIRSLLEAVGHAVPILGIPMHGDQTYNLGRFREKGLAEVLPVAKLSEDQLVTTLSRMLSVANSRLAADKRNYSAPLPYLLNYRTAARKYKSMIKGYHSFLAGSLALKNKTETAFWVDWTVKHFLSQRKVSRSFIHGWQICRASAALPTEGAVEVTEDRAPILLGFWRQEQAAVFIAKSLTTDRRLRTETVEIVRRKQKRRATQRDERMEDTYVID</sequence>
<evidence type="ECO:0000256" key="2">
    <source>
        <dbReference type="ARBA" id="ARBA00022676"/>
    </source>
</evidence>
<keyword evidence="3 5" id="KW-0808">Transferase</keyword>
<reference evidence="9" key="1">
    <citation type="submission" date="2016-06" db="UniProtKB">
        <authorList>
            <consortium name="WormBaseParasite"/>
        </authorList>
    </citation>
    <scope>IDENTIFICATION</scope>
</reference>
<dbReference type="PANTHER" id="PTHR48043">
    <property type="entry name" value="EG:EG0003.4 PROTEIN-RELATED"/>
    <property type="match status" value="1"/>
</dbReference>
<evidence type="ECO:0000256" key="6">
    <source>
        <dbReference type="RuleBase" id="RU362059"/>
    </source>
</evidence>
<reference evidence="7 8" key="2">
    <citation type="submission" date="2018-11" db="EMBL/GenBank/DDBJ databases">
        <authorList>
            <consortium name="Pathogen Informatics"/>
        </authorList>
    </citation>
    <scope>NUCLEOTIDE SEQUENCE [LARGE SCALE GENOMIC DNA]</scope>
</reference>
<accession>A0A183IWN8</accession>
<evidence type="ECO:0000256" key="5">
    <source>
        <dbReference type="RuleBase" id="RU003718"/>
    </source>
</evidence>
<keyword evidence="8" id="KW-1185">Reference proteome</keyword>
<dbReference type="Pfam" id="PF00201">
    <property type="entry name" value="UDPGT"/>
    <property type="match status" value="1"/>
</dbReference>
<evidence type="ECO:0000313" key="8">
    <source>
        <dbReference type="Proteomes" id="UP000270296"/>
    </source>
</evidence>
<name>A0A183IWN8_9BILA</name>
<evidence type="ECO:0000256" key="3">
    <source>
        <dbReference type="ARBA" id="ARBA00022679"/>
    </source>
</evidence>
<dbReference type="EC" id="2.4.1.17" evidence="6"/>
<dbReference type="SUPFAM" id="SSF53756">
    <property type="entry name" value="UDP-Glycosyltransferase/glycogen phosphorylase"/>
    <property type="match status" value="1"/>
</dbReference>
<comment type="subcellular location">
    <subcellularLocation>
        <location evidence="6">Membrane</location>
        <topology evidence="6">Single-pass membrane protein</topology>
    </subcellularLocation>
</comment>
<gene>
    <name evidence="7" type="ORF">SBAD_LOCUS8035</name>
</gene>
<proteinExistence type="inferred from homology"/>